<accession>A0AA42CK69</accession>
<reference evidence="1" key="1">
    <citation type="submission" date="2022-05" db="EMBL/GenBank/DDBJ databases">
        <authorList>
            <person name="Pankratov T."/>
        </authorList>
    </citation>
    <scope>NUCLEOTIDE SEQUENCE</scope>
    <source>
        <strain evidence="1">BP6-180914</strain>
    </source>
</reference>
<gene>
    <name evidence="1" type="ORF">M8523_19705</name>
</gene>
<organism evidence="1 2">
    <name type="scientific">Lichenifustis flavocetrariae</name>
    <dbReference type="NCBI Taxonomy" id="2949735"/>
    <lineage>
        <taxon>Bacteria</taxon>
        <taxon>Pseudomonadati</taxon>
        <taxon>Pseudomonadota</taxon>
        <taxon>Alphaproteobacteria</taxon>
        <taxon>Hyphomicrobiales</taxon>
        <taxon>Lichenihabitantaceae</taxon>
        <taxon>Lichenifustis</taxon>
    </lineage>
</organism>
<evidence type="ECO:0000313" key="2">
    <source>
        <dbReference type="Proteomes" id="UP001165667"/>
    </source>
</evidence>
<dbReference type="AlphaFoldDB" id="A0AA42CK69"/>
<sequence>MVRFLAVIAFTLTAGGAPVSTLKDLGSAFASCTRTQDYPAGSEITIRLSLNSRGAILGKPMITYSRLIGSMSDRRAFVADVLDALRRCTPVNVTSELGRAIAGRPLSIHVVGGAHGLEI</sequence>
<protein>
    <recommendedName>
        <fullName evidence="3">TonB C-terminal domain-containing protein</fullName>
    </recommendedName>
</protein>
<dbReference type="Proteomes" id="UP001165667">
    <property type="component" value="Unassembled WGS sequence"/>
</dbReference>
<keyword evidence="2" id="KW-1185">Reference proteome</keyword>
<dbReference type="RefSeq" id="WP_282586623.1">
    <property type="nucleotide sequence ID" value="NZ_JAMOIM010000014.1"/>
</dbReference>
<comment type="caution">
    <text evidence="1">The sequence shown here is derived from an EMBL/GenBank/DDBJ whole genome shotgun (WGS) entry which is preliminary data.</text>
</comment>
<dbReference type="EMBL" id="JAMOIM010000014">
    <property type="protein sequence ID" value="MCW6510249.1"/>
    <property type="molecule type" value="Genomic_DNA"/>
</dbReference>
<evidence type="ECO:0000313" key="1">
    <source>
        <dbReference type="EMBL" id="MCW6510249.1"/>
    </source>
</evidence>
<name>A0AA42CK69_9HYPH</name>
<proteinExistence type="predicted"/>
<evidence type="ECO:0008006" key="3">
    <source>
        <dbReference type="Google" id="ProtNLM"/>
    </source>
</evidence>